<dbReference type="InterPro" id="IPR001645">
    <property type="entry name" value="Folylpolyglutamate_synth"/>
</dbReference>
<dbReference type="SUPFAM" id="SSF53244">
    <property type="entry name" value="MurD-like peptide ligases, peptide-binding domain"/>
    <property type="match status" value="1"/>
</dbReference>
<evidence type="ECO:0000256" key="5">
    <source>
        <dbReference type="ARBA" id="ARBA00008276"/>
    </source>
</evidence>
<keyword evidence="9" id="KW-0436">Ligase</keyword>
<name>I4ANT4_BERLS</name>
<evidence type="ECO:0000256" key="18">
    <source>
        <dbReference type="ARBA" id="ARBA00047493"/>
    </source>
</evidence>
<protein>
    <recommendedName>
        <fullName evidence="8">Dihydrofolate synthase/folylpolyglutamate synthase</fullName>
        <ecNumber evidence="6">6.3.2.12</ecNumber>
        <ecNumber evidence="7">6.3.2.17</ecNumber>
    </recommendedName>
    <alternativeName>
        <fullName evidence="17">Folylpoly-gamma-glutamate synthetase-dihydrofolate synthetase</fullName>
    </alternativeName>
    <alternativeName>
        <fullName evidence="15">Folylpolyglutamate synthetase</fullName>
    </alternativeName>
    <alternativeName>
        <fullName evidence="16">Tetrahydrofolylpolyglutamate synthase</fullName>
    </alternativeName>
</protein>
<dbReference type="GO" id="GO:0046872">
    <property type="term" value="F:metal ion binding"/>
    <property type="evidence" value="ECO:0007669"/>
    <property type="project" value="UniProtKB-KW"/>
</dbReference>
<evidence type="ECO:0000256" key="14">
    <source>
        <dbReference type="ARBA" id="ARBA00022909"/>
    </source>
</evidence>
<feature type="domain" description="Mur ligase C-terminal" evidence="22">
    <location>
        <begin position="326"/>
        <end position="461"/>
    </location>
</feature>
<evidence type="ECO:0000256" key="8">
    <source>
        <dbReference type="ARBA" id="ARBA00019357"/>
    </source>
</evidence>
<evidence type="ECO:0000256" key="9">
    <source>
        <dbReference type="ARBA" id="ARBA00022598"/>
    </source>
</evidence>
<dbReference type="HOGENOM" id="CLU_015869_1_1_10"/>
<dbReference type="SUPFAM" id="SSF53623">
    <property type="entry name" value="MurD-like peptide ligases, catalytic domain"/>
    <property type="match status" value="1"/>
</dbReference>
<dbReference type="FunFam" id="3.40.1190.10:FF:000011">
    <property type="entry name" value="Folylpolyglutamate synthase/dihydrofolate synthase"/>
    <property type="match status" value="1"/>
</dbReference>
<dbReference type="GO" id="GO:0004326">
    <property type="term" value="F:tetrahydrofolylpolyglutamate synthase activity"/>
    <property type="evidence" value="ECO:0007669"/>
    <property type="project" value="UniProtKB-EC"/>
</dbReference>
<dbReference type="InterPro" id="IPR018109">
    <property type="entry name" value="Folylpolyglutamate_synth_CS"/>
</dbReference>
<evidence type="ECO:0000256" key="19">
    <source>
        <dbReference type="ARBA" id="ARBA00047808"/>
    </source>
</evidence>
<keyword evidence="14" id="KW-0289">Folate biosynthesis</keyword>
<comment type="cofactor">
    <cofactor evidence="1">
        <name>Mg(2+)</name>
        <dbReference type="ChEBI" id="CHEBI:18420"/>
    </cofactor>
</comment>
<organism evidence="24 25">
    <name type="scientific">Bernardetia litoralis (strain ATCC 23117 / DSM 6794 / NBRC 15988 / NCIMB 1366 / Fx l1 / Sio-4)</name>
    <name type="common">Flexibacter litoralis</name>
    <dbReference type="NCBI Taxonomy" id="880071"/>
    <lineage>
        <taxon>Bacteria</taxon>
        <taxon>Pseudomonadati</taxon>
        <taxon>Bacteroidota</taxon>
        <taxon>Cytophagia</taxon>
        <taxon>Cytophagales</taxon>
        <taxon>Bernardetiaceae</taxon>
        <taxon>Bernardetia</taxon>
    </lineage>
</organism>
<keyword evidence="12" id="KW-0067">ATP-binding</keyword>
<dbReference type="EC" id="6.3.2.17" evidence="7"/>
<keyword evidence="11" id="KW-0547">Nucleotide-binding</keyword>
<dbReference type="NCBIfam" id="TIGR01499">
    <property type="entry name" value="folC"/>
    <property type="match status" value="1"/>
</dbReference>
<comment type="pathway">
    <text evidence="3">Cofactor biosynthesis; tetrahydrofolate biosynthesis; 7,8-dihydrofolate from 2-amino-4-hydroxy-6-hydroxymethyl-7,8-dihydropteridine diphosphate and 4-aminobenzoate: step 2/2.</text>
</comment>
<dbReference type="PIRSF" id="PIRSF001563">
    <property type="entry name" value="Folylpolyglu_synth"/>
    <property type="match status" value="1"/>
</dbReference>
<comment type="similarity">
    <text evidence="5">Belongs to the folylpolyglutamate synthase family.</text>
</comment>
<evidence type="ECO:0000259" key="23">
    <source>
        <dbReference type="Pfam" id="PF08245"/>
    </source>
</evidence>
<evidence type="ECO:0000256" key="10">
    <source>
        <dbReference type="ARBA" id="ARBA00022723"/>
    </source>
</evidence>
<proteinExistence type="inferred from homology"/>
<evidence type="ECO:0000256" key="3">
    <source>
        <dbReference type="ARBA" id="ARBA00004799"/>
    </source>
</evidence>
<dbReference type="PATRIC" id="fig|880071.3.peg.3292"/>
<comment type="pathway">
    <text evidence="4">Cofactor biosynthesis; tetrahydrofolylpolyglutamate biosynthesis.</text>
</comment>
<evidence type="ECO:0000256" key="20">
    <source>
        <dbReference type="ARBA" id="ARBA00049035"/>
    </source>
</evidence>
<feature type="domain" description="Mur ligase central" evidence="23">
    <location>
        <begin position="52"/>
        <end position="287"/>
    </location>
</feature>
<keyword evidence="13" id="KW-0460">Magnesium</keyword>
<dbReference type="InterPro" id="IPR004101">
    <property type="entry name" value="Mur_ligase_C"/>
</dbReference>
<dbReference type="AlphaFoldDB" id="I4ANT4"/>
<dbReference type="EMBL" id="CP003345">
    <property type="protein sequence ID" value="AFM05619.1"/>
    <property type="molecule type" value="Genomic_DNA"/>
</dbReference>
<dbReference type="GO" id="GO:0005524">
    <property type="term" value="F:ATP binding"/>
    <property type="evidence" value="ECO:0007669"/>
    <property type="project" value="UniProtKB-KW"/>
</dbReference>
<dbReference type="InterPro" id="IPR013221">
    <property type="entry name" value="Mur_ligase_cen"/>
</dbReference>
<comment type="catalytic activity">
    <reaction evidence="19">
        <text>10-formyltetrahydrofolyl-(gamma-L-Glu)(n) + L-glutamate + ATP = 10-formyltetrahydrofolyl-(gamma-L-Glu)(n+1) + ADP + phosphate + H(+)</text>
        <dbReference type="Rhea" id="RHEA:51904"/>
        <dbReference type="Rhea" id="RHEA-COMP:13088"/>
        <dbReference type="Rhea" id="RHEA-COMP:14300"/>
        <dbReference type="ChEBI" id="CHEBI:15378"/>
        <dbReference type="ChEBI" id="CHEBI:29985"/>
        <dbReference type="ChEBI" id="CHEBI:30616"/>
        <dbReference type="ChEBI" id="CHEBI:43474"/>
        <dbReference type="ChEBI" id="CHEBI:134413"/>
        <dbReference type="ChEBI" id="CHEBI:456216"/>
        <dbReference type="EC" id="6.3.2.17"/>
    </reaction>
</comment>
<dbReference type="Pfam" id="PF02875">
    <property type="entry name" value="Mur_ligase_C"/>
    <property type="match status" value="1"/>
</dbReference>
<evidence type="ECO:0000256" key="15">
    <source>
        <dbReference type="ARBA" id="ARBA00030048"/>
    </source>
</evidence>
<dbReference type="Pfam" id="PF08245">
    <property type="entry name" value="Mur_ligase_M"/>
    <property type="match status" value="1"/>
</dbReference>
<evidence type="ECO:0000256" key="13">
    <source>
        <dbReference type="ARBA" id="ARBA00022842"/>
    </source>
</evidence>
<evidence type="ECO:0000256" key="12">
    <source>
        <dbReference type="ARBA" id="ARBA00022840"/>
    </source>
</evidence>
<comment type="catalytic activity">
    <reaction evidence="18">
        <text>(6S)-5,6,7,8-tetrahydrofolyl-(gamma-L-Glu)(n) + L-glutamate + ATP = (6S)-5,6,7,8-tetrahydrofolyl-(gamma-L-Glu)(n+1) + ADP + phosphate + H(+)</text>
        <dbReference type="Rhea" id="RHEA:10580"/>
        <dbReference type="Rhea" id="RHEA-COMP:14738"/>
        <dbReference type="Rhea" id="RHEA-COMP:14740"/>
        <dbReference type="ChEBI" id="CHEBI:15378"/>
        <dbReference type="ChEBI" id="CHEBI:29985"/>
        <dbReference type="ChEBI" id="CHEBI:30616"/>
        <dbReference type="ChEBI" id="CHEBI:43474"/>
        <dbReference type="ChEBI" id="CHEBI:141005"/>
        <dbReference type="ChEBI" id="CHEBI:456216"/>
        <dbReference type="EC" id="6.3.2.17"/>
    </reaction>
</comment>
<dbReference type="KEGG" id="fli:Fleli_3290"/>
<dbReference type="Gene3D" id="3.90.190.20">
    <property type="entry name" value="Mur ligase, C-terminal domain"/>
    <property type="match status" value="1"/>
</dbReference>
<evidence type="ECO:0000256" key="7">
    <source>
        <dbReference type="ARBA" id="ARBA00013025"/>
    </source>
</evidence>
<evidence type="ECO:0000259" key="22">
    <source>
        <dbReference type="Pfam" id="PF02875"/>
    </source>
</evidence>
<dbReference type="InterPro" id="IPR036615">
    <property type="entry name" value="Mur_ligase_C_dom_sf"/>
</dbReference>
<dbReference type="Proteomes" id="UP000006054">
    <property type="component" value="Chromosome"/>
</dbReference>
<evidence type="ECO:0000256" key="16">
    <source>
        <dbReference type="ARBA" id="ARBA00030592"/>
    </source>
</evidence>
<evidence type="ECO:0000313" key="24">
    <source>
        <dbReference type="EMBL" id="AFM05619.1"/>
    </source>
</evidence>
<comment type="catalytic activity">
    <reaction evidence="20">
        <text>(6R)-5,10-methylenetetrahydrofolyl-(gamma-L-Glu)(n) + L-glutamate + ATP = (6R)-5,10-methylenetetrahydrofolyl-(gamma-L-Glu)(n+1) + ADP + phosphate + H(+)</text>
        <dbReference type="Rhea" id="RHEA:51912"/>
        <dbReference type="Rhea" id="RHEA-COMP:13257"/>
        <dbReference type="Rhea" id="RHEA-COMP:13258"/>
        <dbReference type="ChEBI" id="CHEBI:15378"/>
        <dbReference type="ChEBI" id="CHEBI:29985"/>
        <dbReference type="ChEBI" id="CHEBI:30616"/>
        <dbReference type="ChEBI" id="CHEBI:43474"/>
        <dbReference type="ChEBI" id="CHEBI:136572"/>
        <dbReference type="ChEBI" id="CHEBI:456216"/>
        <dbReference type="EC" id="6.3.2.17"/>
    </reaction>
</comment>
<keyword evidence="10" id="KW-0479">Metal-binding</keyword>
<comment type="catalytic activity">
    <reaction evidence="21">
        <text>7,8-dihydropteroate + L-glutamate + ATP = 7,8-dihydrofolate + ADP + phosphate + H(+)</text>
        <dbReference type="Rhea" id="RHEA:23584"/>
        <dbReference type="ChEBI" id="CHEBI:15378"/>
        <dbReference type="ChEBI" id="CHEBI:17839"/>
        <dbReference type="ChEBI" id="CHEBI:29985"/>
        <dbReference type="ChEBI" id="CHEBI:30616"/>
        <dbReference type="ChEBI" id="CHEBI:43474"/>
        <dbReference type="ChEBI" id="CHEBI:57451"/>
        <dbReference type="ChEBI" id="CHEBI:456216"/>
        <dbReference type="EC" id="6.3.2.12"/>
    </reaction>
</comment>
<evidence type="ECO:0000313" key="25">
    <source>
        <dbReference type="Proteomes" id="UP000006054"/>
    </source>
</evidence>
<evidence type="ECO:0000256" key="21">
    <source>
        <dbReference type="ARBA" id="ARBA00049161"/>
    </source>
</evidence>
<evidence type="ECO:0000256" key="2">
    <source>
        <dbReference type="ARBA" id="ARBA00002714"/>
    </source>
</evidence>
<evidence type="ECO:0000256" key="11">
    <source>
        <dbReference type="ARBA" id="ARBA00022741"/>
    </source>
</evidence>
<evidence type="ECO:0000256" key="4">
    <source>
        <dbReference type="ARBA" id="ARBA00005150"/>
    </source>
</evidence>
<dbReference type="PANTHER" id="PTHR11136">
    <property type="entry name" value="FOLYLPOLYGLUTAMATE SYNTHASE-RELATED"/>
    <property type="match status" value="1"/>
</dbReference>
<dbReference type="STRING" id="880071.Fleli_3290"/>
<sequence length="469" mass="53249">MLNYQETLDYLFSQLPMFQRVGGAAYRNDLENIKILCKQLGNPENKFDTIHVAGTNGKGSTSHMIASVLQSAGYNVGLYTSPHLRNFTERIRLNGQEIEQDFVIDFVKKIRTTITDISPSFFEVTVAMAFEYFAYKKVDIAIIEVGMGGRLDATNVILPLLSVITNIGFDHQQFLGDTLAKIAAEKAGIIKPNTPVISSQKQEETTVVFQEIAQKNNSELIFATDTFEVSQTIYAYDDDSKKNNFDISTITNHENLKAKEYKYLYTDIELDLKGIYQKQNLLGVICTLEKLKTIQSTRKNDYFIFSEENIIEGLKYASQKTGLKGRWYKLNEENQKPIIICDIAHNEDGINQVISQLKLELKKQNYSTLRIIFGAVNDKDLDKIFNLLKKELQEKITQKILFYFCKPDVPRGLEANILKSKAKEFNLEGEIYESVNSALEVAKKDSQLDKNQNDFIYVGGSAFVVAEVV</sequence>
<dbReference type="GO" id="GO:0046656">
    <property type="term" value="P:folic acid biosynthetic process"/>
    <property type="evidence" value="ECO:0007669"/>
    <property type="project" value="UniProtKB-KW"/>
</dbReference>
<dbReference type="InterPro" id="IPR036565">
    <property type="entry name" value="Mur-like_cat_sf"/>
</dbReference>
<evidence type="ECO:0000256" key="17">
    <source>
        <dbReference type="ARBA" id="ARBA00032510"/>
    </source>
</evidence>
<accession>I4ANT4</accession>
<reference evidence="25" key="1">
    <citation type="submission" date="2012-06" db="EMBL/GenBank/DDBJ databases">
        <title>The complete genome of Flexibacter litoralis DSM 6794.</title>
        <authorList>
            <person name="Lucas S."/>
            <person name="Copeland A."/>
            <person name="Lapidus A."/>
            <person name="Glavina del Rio T."/>
            <person name="Dalin E."/>
            <person name="Tice H."/>
            <person name="Bruce D."/>
            <person name="Goodwin L."/>
            <person name="Pitluck S."/>
            <person name="Peters L."/>
            <person name="Ovchinnikova G."/>
            <person name="Lu M."/>
            <person name="Kyrpides N."/>
            <person name="Mavromatis K."/>
            <person name="Ivanova N."/>
            <person name="Brettin T."/>
            <person name="Detter J.C."/>
            <person name="Han C."/>
            <person name="Larimer F."/>
            <person name="Land M."/>
            <person name="Hauser L."/>
            <person name="Markowitz V."/>
            <person name="Cheng J.-F."/>
            <person name="Hugenholtz P."/>
            <person name="Woyke T."/>
            <person name="Wu D."/>
            <person name="Spring S."/>
            <person name="Lang E."/>
            <person name="Kopitz M."/>
            <person name="Brambilla E."/>
            <person name="Klenk H.-P."/>
            <person name="Eisen J.A."/>
        </authorList>
    </citation>
    <scope>NUCLEOTIDE SEQUENCE [LARGE SCALE GENOMIC DNA]</scope>
    <source>
        <strain evidence="25">ATCC 23117 / DSM 6794 / NBRC 15988 / NCIMB 1366 / Sio-4</strain>
    </source>
</reference>
<dbReference type="GO" id="GO:0008841">
    <property type="term" value="F:dihydrofolate synthase activity"/>
    <property type="evidence" value="ECO:0007669"/>
    <property type="project" value="UniProtKB-EC"/>
</dbReference>
<comment type="function">
    <text evidence="2">Functions in two distinct reactions of the de novo folate biosynthetic pathway. Catalyzes the addition of a glutamate residue to dihydropteroate (7,8-dihydropteroate or H2Pte) to form dihydrofolate (7,8-dihydrofolate monoglutamate or H2Pte-Glu). Also catalyzes successive additions of L-glutamate to tetrahydrofolate or 10-formyltetrahydrofolate or 5,10-methylenetetrahydrofolate, leading to folylpolyglutamate derivatives.</text>
</comment>
<dbReference type="eggNOG" id="COG0285">
    <property type="taxonomic scope" value="Bacteria"/>
</dbReference>
<dbReference type="PROSITE" id="PS01011">
    <property type="entry name" value="FOLYLPOLYGLU_SYNT_1"/>
    <property type="match status" value="1"/>
</dbReference>
<dbReference type="PANTHER" id="PTHR11136:SF0">
    <property type="entry name" value="DIHYDROFOLATE SYNTHETASE-RELATED"/>
    <property type="match status" value="1"/>
</dbReference>
<keyword evidence="25" id="KW-1185">Reference proteome</keyword>
<evidence type="ECO:0000256" key="6">
    <source>
        <dbReference type="ARBA" id="ARBA00013023"/>
    </source>
</evidence>
<dbReference type="Gene3D" id="3.40.1190.10">
    <property type="entry name" value="Mur-like, catalytic domain"/>
    <property type="match status" value="1"/>
</dbReference>
<dbReference type="RefSeq" id="WP_014799047.1">
    <property type="nucleotide sequence ID" value="NC_018018.1"/>
</dbReference>
<evidence type="ECO:0000256" key="1">
    <source>
        <dbReference type="ARBA" id="ARBA00001946"/>
    </source>
</evidence>
<dbReference type="GO" id="GO:0005737">
    <property type="term" value="C:cytoplasm"/>
    <property type="evidence" value="ECO:0007669"/>
    <property type="project" value="TreeGrafter"/>
</dbReference>
<gene>
    <name evidence="24" type="ordered locus">Fleli_3290</name>
</gene>
<dbReference type="EC" id="6.3.2.12" evidence="6"/>
<dbReference type="PROSITE" id="PS01012">
    <property type="entry name" value="FOLYLPOLYGLU_SYNT_2"/>
    <property type="match status" value="1"/>
</dbReference>